<dbReference type="SUPFAM" id="SSF81296">
    <property type="entry name" value="E set domains"/>
    <property type="match status" value="1"/>
</dbReference>
<dbReference type="Pfam" id="PF00174">
    <property type="entry name" value="Oxidored_molyb"/>
    <property type="match status" value="1"/>
</dbReference>
<dbReference type="RefSeq" id="WP_343051932.1">
    <property type="nucleotide sequence ID" value="NZ_JACCBG010000001.1"/>
</dbReference>
<keyword evidence="1" id="KW-1133">Transmembrane helix</keyword>
<name>A0A7Y9E3L4_9ACTN</name>
<dbReference type="PANTHER" id="PTHR19372:SF7">
    <property type="entry name" value="SULFITE OXIDASE, MITOCHONDRIAL"/>
    <property type="match status" value="1"/>
</dbReference>
<feature type="transmembrane region" description="Helical" evidence="1">
    <location>
        <begin position="15"/>
        <end position="37"/>
    </location>
</feature>
<dbReference type="InterPro" id="IPR014756">
    <property type="entry name" value="Ig_E-set"/>
</dbReference>
<sequence length="524" mass="55859">MRTFRAAPAASAARWASWSLAGVLAGGAGLATSYFLAMAMTLRDSPVLAVAELVIRLAPGALVEKAIATVGHQDKPLLVIGVLVVTGLLFAWAGRLRSRSWWQPLLVYAGLAAVGSYAVADQRGAGFVDQVPVVVGLLTWAGLLEVLTAPLRAGAPSEEATAPGVRAPDGSRRGFLLGGLLVAGVSVAVGLAGRVVGQGRRQVEQTRRLLRLADVSAPVVPRRATLDLDGLSPWETPADDFYLVHTAIVVPAIAPDDWTLRLHGMVDRELELSYRDLLARQHTEDWITLNCVSNPVGGPLIGNAWWSGIRLADLLREAGVHADADAVLQTSQDGWTCGTPLAALTDDRPAMLALAMNGRPLPIDHGFPVRTIVPGLYGYVSACKWVVDLEVTQFSRISAYWTQRGWSERGPVKLSSRIDVPREGAEVAAGTVRMGGVAWAQHVGIESVEVAVDGGGWQRAEISHPPTTDAWVQWVASARLDPGEHRVKVRCTDRHGLVQTGVERDVLPDGATGWHTVGFTVTGS</sequence>
<comment type="caution">
    <text evidence="3">The sequence shown here is derived from an EMBL/GenBank/DDBJ whole genome shotgun (WGS) entry which is preliminary data.</text>
</comment>
<keyword evidence="4" id="KW-1185">Reference proteome</keyword>
<dbReference type="PANTHER" id="PTHR19372">
    <property type="entry name" value="SULFITE REDUCTASE"/>
    <property type="match status" value="1"/>
</dbReference>
<dbReference type="GO" id="GO:0006790">
    <property type="term" value="P:sulfur compound metabolic process"/>
    <property type="evidence" value="ECO:0007669"/>
    <property type="project" value="TreeGrafter"/>
</dbReference>
<keyword evidence="1" id="KW-0812">Transmembrane</keyword>
<feature type="transmembrane region" description="Helical" evidence="1">
    <location>
        <begin position="77"/>
        <end position="95"/>
    </location>
</feature>
<feature type="transmembrane region" description="Helical" evidence="1">
    <location>
        <begin position="131"/>
        <end position="155"/>
    </location>
</feature>
<evidence type="ECO:0000313" key="3">
    <source>
        <dbReference type="EMBL" id="NYD40588.1"/>
    </source>
</evidence>
<dbReference type="EMBL" id="JACCBG010000001">
    <property type="protein sequence ID" value="NYD40588.1"/>
    <property type="molecule type" value="Genomic_DNA"/>
</dbReference>
<dbReference type="SUPFAM" id="SSF56524">
    <property type="entry name" value="Oxidoreductase molybdopterin-binding domain"/>
    <property type="match status" value="1"/>
</dbReference>
<dbReference type="GO" id="GO:0020037">
    <property type="term" value="F:heme binding"/>
    <property type="evidence" value="ECO:0007669"/>
    <property type="project" value="TreeGrafter"/>
</dbReference>
<evidence type="ECO:0000259" key="2">
    <source>
        <dbReference type="Pfam" id="PF00174"/>
    </source>
</evidence>
<gene>
    <name evidence="3" type="ORF">BJZ21_000671</name>
</gene>
<dbReference type="InterPro" id="IPR036374">
    <property type="entry name" value="OxRdtase_Mopterin-bd_sf"/>
</dbReference>
<reference evidence="3 4" key="1">
    <citation type="submission" date="2020-07" db="EMBL/GenBank/DDBJ databases">
        <title>Sequencing the genomes of 1000 actinobacteria strains.</title>
        <authorList>
            <person name="Klenk H.-P."/>
        </authorList>
    </citation>
    <scope>NUCLEOTIDE SEQUENCE [LARGE SCALE GENOMIC DNA]</scope>
    <source>
        <strain evidence="3 4">DSM 21350</strain>
    </source>
</reference>
<proteinExistence type="predicted"/>
<feature type="transmembrane region" description="Helical" evidence="1">
    <location>
        <begin position="175"/>
        <end position="197"/>
    </location>
</feature>
<feature type="domain" description="Oxidoreductase molybdopterin-binding" evidence="2">
    <location>
        <begin position="249"/>
        <end position="395"/>
    </location>
</feature>
<dbReference type="InterPro" id="IPR000572">
    <property type="entry name" value="OxRdtase_Mopterin-bd_dom"/>
</dbReference>
<dbReference type="AlphaFoldDB" id="A0A7Y9E3L4"/>
<accession>A0A7Y9E3L4</accession>
<feature type="transmembrane region" description="Helical" evidence="1">
    <location>
        <begin position="101"/>
        <end position="119"/>
    </location>
</feature>
<protein>
    <submittedName>
        <fullName evidence="3">DMSO/TMAO reductase YedYZ molybdopterin-dependent catalytic subunit</fullName>
    </submittedName>
</protein>
<dbReference type="Gene3D" id="3.90.420.10">
    <property type="entry name" value="Oxidoreductase, molybdopterin-binding domain"/>
    <property type="match status" value="1"/>
</dbReference>
<dbReference type="GO" id="GO:0008482">
    <property type="term" value="F:sulfite oxidase activity"/>
    <property type="evidence" value="ECO:0007669"/>
    <property type="project" value="TreeGrafter"/>
</dbReference>
<dbReference type="Proteomes" id="UP000535511">
    <property type="component" value="Unassembled WGS sequence"/>
</dbReference>
<evidence type="ECO:0000313" key="4">
    <source>
        <dbReference type="Proteomes" id="UP000535511"/>
    </source>
</evidence>
<dbReference type="GO" id="GO:0043546">
    <property type="term" value="F:molybdopterin cofactor binding"/>
    <property type="evidence" value="ECO:0007669"/>
    <property type="project" value="TreeGrafter"/>
</dbReference>
<dbReference type="Gene3D" id="2.60.40.650">
    <property type="match status" value="1"/>
</dbReference>
<keyword evidence="1" id="KW-0472">Membrane</keyword>
<organism evidence="3 4">
    <name type="scientific">Nocardioides panaciterrulae</name>
    <dbReference type="NCBI Taxonomy" id="661492"/>
    <lineage>
        <taxon>Bacteria</taxon>
        <taxon>Bacillati</taxon>
        <taxon>Actinomycetota</taxon>
        <taxon>Actinomycetes</taxon>
        <taxon>Propionibacteriales</taxon>
        <taxon>Nocardioidaceae</taxon>
        <taxon>Nocardioides</taxon>
    </lineage>
</organism>
<evidence type="ECO:0000256" key="1">
    <source>
        <dbReference type="SAM" id="Phobius"/>
    </source>
</evidence>